<keyword evidence="8 13" id="KW-0560">Oxidoreductase</keyword>
<keyword evidence="11 14" id="KW-0472">Membrane</keyword>
<dbReference type="PANTHER" id="PTHR24305:SF210">
    <property type="entry name" value="CYTOCHROME P450 MONOOXYGENASE ASQL-RELATED"/>
    <property type="match status" value="1"/>
</dbReference>
<evidence type="ECO:0000256" key="2">
    <source>
        <dbReference type="ARBA" id="ARBA00004167"/>
    </source>
</evidence>
<reference evidence="15" key="1">
    <citation type="submission" date="2020-01" db="EMBL/GenBank/DDBJ databases">
        <authorList>
            <consortium name="DOE Joint Genome Institute"/>
            <person name="Haridas S."/>
            <person name="Albert R."/>
            <person name="Binder M."/>
            <person name="Bloem J."/>
            <person name="Labutti K."/>
            <person name="Salamov A."/>
            <person name="Andreopoulos B."/>
            <person name="Baker S.E."/>
            <person name="Barry K."/>
            <person name="Bills G."/>
            <person name="Bluhm B.H."/>
            <person name="Cannon C."/>
            <person name="Castanera R."/>
            <person name="Culley D.E."/>
            <person name="Daum C."/>
            <person name="Ezra D."/>
            <person name="Gonzalez J.B."/>
            <person name="Henrissat B."/>
            <person name="Kuo A."/>
            <person name="Liang C."/>
            <person name="Lipzen A."/>
            <person name="Lutzoni F."/>
            <person name="Magnuson J."/>
            <person name="Mondo S."/>
            <person name="Nolan M."/>
            <person name="Ohm R."/>
            <person name="Pangilinan J."/>
            <person name="Park H.-J."/>
            <person name="Ramirez L."/>
            <person name="Alfaro M."/>
            <person name="Sun H."/>
            <person name="Tritt A."/>
            <person name="Yoshinaga Y."/>
            <person name="Zwiers L.-H."/>
            <person name="Turgeon B.G."/>
            <person name="Goodwin S.B."/>
            <person name="Spatafora J.W."/>
            <person name="Crous P.W."/>
            <person name="Grigoriev I.V."/>
        </authorList>
    </citation>
    <scope>NUCLEOTIDE SEQUENCE</scope>
    <source>
        <strain evidence="15">P77</strain>
    </source>
</reference>
<sequence>MPLLSALPEELRLFSFTGIVLSFGLFFVLASLYVVYTCIYNVFLHPLKHIPGPLLAGASGIPYVLHMRNGSIVPWMKKLHEEYGDAVRVAPDEVSFISGETAWPDIYGFRTGKYKNTGPYLKDKSWYLKPLNGVRSIVSADEETHSRMRKNLSHAFSDKALRQQEPLIQGYVDLLVHRLREHATEGKDVDIMRWYNYATFDIIADLTFGEPLYCLRDSAYHSWVTLAYGSIKAIGLIATRNKYPLFNYYDKCRNIFQDTTAHQRARKAFFQISTEKVSQRLEKIGAQGQDEAGRPDFFTHIIQNQESESKRLTRGEMDVNAQTFLLAGSETTATILSGATYLLLTNPSVYTKLVHEIRSTFTDPADITVERVNKLEYMIACFQEAFRIYPPVATGFPRVVPAGGDTISGHYVPGGTAVYVSQHATNHATRNYKDPEVFIPERWLGDERFKNDKRETLNPFSFGPRNCLGKNLAYAEMRLILAKVLFAFDIELVDKSRDWIGLQKVFTLWEKDALMVKVKTVQR</sequence>
<dbReference type="GO" id="GO:0009403">
    <property type="term" value="P:toxin biosynthetic process"/>
    <property type="evidence" value="ECO:0007669"/>
    <property type="project" value="UniProtKB-ARBA"/>
</dbReference>
<evidence type="ECO:0000256" key="14">
    <source>
        <dbReference type="SAM" id="Phobius"/>
    </source>
</evidence>
<evidence type="ECO:0000256" key="7">
    <source>
        <dbReference type="ARBA" id="ARBA00022989"/>
    </source>
</evidence>
<evidence type="ECO:0000256" key="4">
    <source>
        <dbReference type="ARBA" id="ARBA00022617"/>
    </source>
</evidence>
<proteinExistence type="inferred from homology"/>
<dbReference type="SUPFAM" id="SSF48264">
    <property type="entry name" value="Cytochrome P450"/>
    <property type="match status" value="1"/>
</dbReference>
<dbReference type="InterPro" id="IPR050121">
    <property type="entry name" value="Cytochrome_P450_monoxygenase"/>
</dbReference>
<comment type="cofactor">
    <cofactor evidence="1 12">
        <name>heme</name>
        <dbReference type="ChEBI" id="CHEBI:30413"/>
    </cofactor>
</comment>
<dbReference type="OrthoDB" id="1470350at2759"/>
<dbReference type="GO" id="GO:0005506">
    <property type="term" value="F:iron ion binding"/>
    <property type="evidence" value="ECO:0007669"/>
    <property type="project" value="InterPro"/>
</dbReference>
<dbReference type="AlphaFoldDB" id="A0A6A5K7A5"/>
<dbReference type="EMBL" id="ML975323">
    <property type="protein sequence ID" value="KAF1833178.1"/>
    <property type="molecule type" value="Genomic_DNA"/>
</dbReference>
<comment type="similarity">
    <text evidence="3 13">Belongs to the cytochrome P450 family.</text>
</comment>
<name>A0A6A5K7A5_9PLEO</name>
<dbReference type="Gene3D" id="1.10.630.10">
    <property type="entry name" value="Cytochrome P450"/>
    <property type="match status" value="1"/>
</dbReference>
<comment type="subcellular location">
    <subcellularLocation>
        <location evidence="2">Membrane</location>
        <topology evidence="2">Single-pass membrane protein</topology>
    </subcellularLocation>
</comment>
<evidence type="ECO:0000313" key="16">
    <source>
        <dbReference type="Proteomes" id="UP000800040"/>
    </source>
</evidence>
<evidence type="ECO:0000256" key="9">
    <source>
        <dbReference type="ARBA" id="ARBA00023004"/>
    </source>
</evidence>
<dbReference type="GO" id="GO:0004497">
    <property type="term" value="F:monooxygenase activity"/>
    <property type="evidence" value="ECO:0007669"/>
    <property type="project" value="UniProtKB-KW"/>
</dbReference>
<evidence type="ECO:0000256" key="10">
    <source>
        <dbReference type="ARBA" id="ARBA00023033"/>
    </source>
</evidence>
<accession>A0A6A5K7A5</accession>
<dbReference type="FunFam" id="1.10.630.10:FF:000047">
    <property type="entry name" value="Cytochrome P450 monooxygenase"/>
    <property type="match status" value="1"/>
</dbReference>
<keyword evidence="5 14" id="KW-0812">Transmembrane</keyword>
<gene>
    <name evidence="15" type="ORF">BDW02DRAFT_599266</name>
</gene>
<keyword evidence="16" id="KW-1185">Reference proteome</keyword>
<evidence type="ECO:0000313" key="15">
    <source>
        <dbReference type="EMBL" id="KAF1833178.1"/>
    </source>
</evidence>
<keyword evidence="4 12" id="KW-0349">Heme</keyword>
<evidence type="ECO:0000256" key="13">
    <source>
        <dbReference type="RuleBase" id="RU000461"/>
    </source>
</evidence>
<evidence type="ECO:0000256" key="6">
    <source>
        <dbReference type="ARBA" id="ARBA00022723"/>
    </source>
</evidence>
<keyword evidence="10 13" id="KW-0503">Monooxygenase</keyword>
<evidence type="ECO:0000256" key="5">
    <source>
        <dbReference type="ARBA" id="ARBA00022692"/>
    </source>
</evidence>
<keyword evidence="6 12" id="KW-0479">Metal-binding</keyword>
<dbReference type="Proteomes" id="UP000800040">
    <property type="component" value="Unassembled WGS sequence"/>
</dbReference>
<dbReference type="PANTHER" id="PTHR24305">
    <property type="entry name" value="CYTOCHROME P450"/>
    <property type="match status" value="1"/>
</dbReference>
<dbReference type="GO" id="GO:0016020">
    <property type="term" value="C:membrane"/>
    <property type="evidence" value="ECO:0007669"/>
    <property type="project" value="UniProtKB-SubCell"/>
</dbReference>
<dbReference type="Pfam" id="PF00067">
    <property type="entry name" value="p450"/>
    <property type="match status" value="1"/>
</dbReference>
<organism evidence="15 16">
    <name type="scientific">Decorospora gaudefroyi</name>
    <dbReference type="NCBI Taxonomy" id="184978"/>
    <lineage>
        <taxon>Eukaryota</taxon>
        <taxon>Fungi</taxon>
        <taxon>Dikarya</taxon>
        <taxon>Ascomycota</taxon>
        <taxon>Pezizomycotina</taxon>
        <taxon>Dothideomycetes</taxon>
        <taxon>Pleosporomycetidae</taxon>
        <taxon>Pleosporales</taxon>
        <taxon>Pleosporineae</taxon>
        <taxon>Pleosporaceae</taxon>
        <taxon>Decorospora</taxon>
    </lineage>
</organism>
<evidence type="ECO:0000256" key="3">
    <source>
        <dbReference type="ARBA" id="ARBA00010617"/>
    </source>
</evidence>
<dbReference type="GO" id="GO:0016705">
    <property type="term" value="F:oxidoreductase activity, acting on paired donors, with incorporation or reduction of molecular oxygen"/>
    <property type="evidence" value="ECO:0007669"/>
    <property type="project" value="InterPro"/>
</dbReference>
<feature type="binding site" description="axial binding residue" evidence="12">
    <location>
        <position position="467"/>
    </location>
    <ligand>
        <name>heme</name>
        <dbReference type="ChEBI" id="CHEBI:30413"/>
    </ligand>
    <ligandPart>
        <name>Fe</name>
        <dbReference type="ChEBI" id="CHEBI:18248"/>
    </ligandPart>
</feature>
<evidence type="ECO:0000256" key="8">
    <source>
        <dbReference type="ARBA" id="ARBA00023002"/>
    </source>
</evidence>
<dbReference type="InterPro" id="IPR002401">
    <property type="entry name" value="Cyt_P450_E_grp-I"/>
</dbReference>
<evidence type="ECO:0000256" key="12">
    <source>
        <dbReference type="PIRSR" id="PIRSR602401-1"/>
    </source>
</evidence>
<evidence type="ECO:0000256" key="11">
    <source>
        <dbReference type="ARBA" id="ARBA00023136"/>
    </source>
</evidence>
<dbReference type="GO" id="GO:0020037">
    <property type="term" value="F:heme binding"/>
    <property type="evidence" value="ECO:0007669"/>
    <property type="project" value="InterPro"/>
</dbReference>
<dbReference type="PRINTS" id="PR00385">
    <property type="entry name" value="P450"/>
</dbReference>
<dbReference type="InterPro" id="IPR036396">
    <property type="entry name" value="Cyt_P450_sf"/>
</dbReference>
<dbReference type="InterPro" id="IPR001128">
    <property type="entry name" value="Cyt_P450"/>
</dbReference>
<dbReference type="PRINTS" id="PR00463">
    <property type="entry name" value="EP450I"/>
</dbReference>
<protein>
    <submittedName>
        <fullName evidence="15">Cytochrome P450 monooxygenase-like protein</fullName>
    </submittedName>
</protein>
<dbReference type="PROSITE" id="PS00086">
    <property type="entry name" value="CYTOCHROME_P450"/>
    <property type="match status" value="1"/>
</dbReference>
<dbReference type="InterPro" id="IPR017972">
    <property type="entry name" value="Cyt_P450_CS"/>
</dbReference>
<feature type="transmembrane region" description="Helical" evidence="14">
    <location>
        <begin position="12"/>
        <end position="36"/>
    </location>
</feature>
<keyword evidence="9 12" id="KW-0408">Iron</keyword>
<evidence type="ECO:0000256" key="1">
    <source>
        <dbReference type="ARBA" id="ARBA00001971"/>
    </source>
</evidence>
<keyword evidence="7 14" id="KW-1133">Transmembrane helix</keyword>
<dbReference type="CDD" id="cd11058">
    <property type="entry name" value="CYP60B-like"/>
    <property type="match status" value="1"/>
</dbReference>